<feature type="chain" id="PRO_5005192987" evidence="2">
    <location>
        <begin position="24"/>
        <end position="197"/>
    </location>
</feature>
<feature type="region of interest" description="Disordered" evidence="1">
    <location>
        <begin position="29"/>
        <end position="77"/>
    </location>
</feature>
<gene>
    <name evidence="3" type="ORF">Cvel_2494</name>
</gene>
<organism evidence="3">
    <name type="scientific">Chromera velia CCMP2878</name>
    <dbReference type="NCBI Taxonomy" id="1169474"/>
    <lineage>
        <taxon>Eukaryota</taxon>
        <taxon>Sar</taxon>
        <taxon>Alveolata</taxon>
        <taxon>Colpodellida</taxon>
        <taxon>Chromeraceae</taxon>
        <taxon>Chromera</taxon>
    </lineage>
</organism>
<sequence>MARKILCAVLLIALHHFSLKAEASSVTAAPEAAPMPPLPGSVPLETGTETAHDIPASPIPLEADPDADDVHSTVVSRESGTDRVFSEAVMLEDGKVLVPVVSWEVFDGTEPTARRHLLRRFWIGRGFHAGSILKFKAHKDNPTFRRLSTDSTGATEREQIPNGAEADRKLQSGAILHLIAYDGKQPYGRRLSESKTI</sequence>
<dbReference type="AlphaFoldDB" id="A0A0G4IFR8"/>
<dbReference type="VEuPathDB" id="CryptoDB:Cvel_2494"/>
<protein>
    <submittedName>
        <fullName evidence="3">Uncharacterized protein</fullName>
    </submittedName>
</protein>
<dbReference type="EMBL" id="CDMZ01005942">
    <property type="protein sequence ID" value="CEM56100.1"/>
    <property type="molecule type" value="Genomic_DNA"/>
</dbReference>
<reference evidence="3" key="1">
    <citation type="submission" date="2014-11" db="EMBL/GenBank/DDBJ databases">
        <authorList>
            <person name="Otto D Thomas"/>
            <person name="Naeem Raeece"/>
        </authorList>
    </citation>
    <scope>NUCLEOTIDE SEQUENCE</scope>
</reference>
<feature type="signal peptide" evidence="2">
    <location>
        <begin position="1"/>
        <end position="23"/>
    </location>
</feature>
<keyword evidence="2" id="KW-0732">Signal</keyword>
<evidence type="ECO:0000256" key="1">
    <source>
        <dbReference type="SAM" id="MobiDB-lite"/>
    </source>
</evidence>
<accession>A0A0G4IFR8</accession>
<proteinExistence type="predicted"/>
<evidence type="ECO:0000256" key="2">
    <source>
        <dbReference type="SAM" id="SignalP"/>
    </source>
</evidence>
<feature type="region of interest" description="Disordered" evidence="1">
    <location>
        <begin position="146"/>
        <end position="165"/>
    </location>
</feature>
<evidence type="ECO:0000313" key="3">
    <source>
        <dbReference type="EMBL" id="CEM56100.1"/>
    </source>
</evidence>
<name>A0A0G4IFR8_9ALVE</name>
<feature type="compositionally biased region" description="Basic and acidic residues" evidence="1">
    <location>
        <begin position="155"/>
        <end position="165"/>
    </location>
</feature>